<keyword evidence="5" id="KW-1185">Reference proteome</keyword>
<evidence type="ECO:0000256" key="1">
    <source>
        <dbReference type="ARBA" id="ARBA00004123"/>
    </source>
</evidence>
<dbReference type="InterPro" id="IPR013633">
    <property type="entry name" value="NRDE-2"/>
</dbReference>
<dbReference type="OrthoDB" id="297219at2759"/>
<dbReference type="GO" id="GO:1902369">
    <property type="term" value="P:negative regulation of RNA catabolic process"/>
    <property type="evidence" value="ECO:0007669"/>
    <property type="project" value="TreeGrafter"/>
</dbReference>
<dbReference type="Proteomes" id="UP000078348">
    <property type="component" value="Unassembled WGS sequence"/>
</dbReference>
<dbReference type="GO" id="GO:0031048">
    <property type="term" value="P:regulatory ncRNA-mediated heterochromatin formation"/>
    <property type="evidence" value="ECO:0007669"/>
    <property type="project" value="TreeGrafter"/>
</dbReference>
<evidence type="ECO:0000256" key="2">
    <source>
        <dbReference type="ARBA" id="ARBA00009265"/>
    </source>
</evidence>
<evidence type="ECO:0000313" key="4">
    <source>
        <dbReference type="EMBL" id="OAO17377.1"/>
    </source>
</evidence>
<comment type="caution">
    <text evidence="4">The sequence shown here is derived from an EMBL/GenBank/DDBJ whole genome shotgun (WGS) entry which is preliminary data.</text>
</comment>
<dbReference type="InterPro" id="IPR011990">
    <property type="entry name" value="TPR-like_helical_dom_sf"/>
</dbReference>
<comment type="subcellular location">
    <subcellularLocation>
        <location evidence="1">Nucleus</location>
    </subcellularLocation>
</comment>
<reference evidence="4 5" key="1">
    <citation type="submission" date="2016-05" db="EMBL/GenBank/DDBJ databases">
        <title>Nuclear genome of Blastocystis sp. subtype 1 NandII.</title>
        <authorList>
            <person name="Gentekaki E."/>
            <person name="Curtis B."/>
            <person name="Stairs C."/>
            <person name="Eme L."/>
            <person name="Herman E."/>
            <person name="Klimes V."/>
            <person name="Arias M.C."/>
            <person name="Elias M."/>
            <person name="Hilliou F."/>
            <person name="Klute M."/>
            <person name="Malik S.-B."/>
            <person name="Pightling A."/>
            <person name="Rachubinski R."/>
            <person name="Salas D."/>
            <person name="Schlacht A."/>
            <person name="Suga H."/>
            <person name="Archibald J."/>
            <person name="Ball S.G."/>
            <person name="Clark G."/>
            <person name="Dacks J."/>
            <person name="Van Der Giezen M."/>
            <person name="Tsaousis A."/>
            <person name="Roger A."/>
        </authorList>
    </citation>
    <scope>NUCLEOTIDE SEQUENCE [LARGE SCALE GENOMIC DNA]</scope>
    <source>
        <strain evidence="5">ATCC 50177 / NandII</strain>
    </source>
</reference>
<protein>
    <submittedName>
        <fullName evidence="4">Uncharacterized protein</fullName>
    </submittedName>
</protein>
<dbReference type="AlphaFoldDB" id="A0A196SMD2"/>
<dbReference type="GO" id="GO:0071013">
    <property type="term" value="C:catalytic step 2 spliceosome"/>
    <property type="evidence" value="ECO:0007669"/>
    <property type="project" value="TreeGrafter"/>
</dbReference>
<organism evidence="4 5">
    <name type="scientific">Blastocystis sp. subtype 1 (strain ATCC 50177 / NandII)</name>
    <dbReference type="NCBI Taxonomy" id="478820"/>
    <lineage>
        <taxon>Eukaryota</taxon>
        <taxon>Sar</taxon>
        <taxon>Stramenopiles</taxon>
        <taxon>Bigyra</taxon>
        <taxon>Opalozoa</taxon>
        <taxon>Opalinata</taxon>
        <taxon>Blastocystidae</taxon>
        <taxon>Blastocystis</taxon>
    </lineage>
</organism>
<dbReference type="EMBL" id="LXWW01000033">
    <property type="protein sequence ID" value="OAO17377.1"/>
    <property type="molecule type" value="Genomic_DNA"/>
</dbReference>
<dbReference type="SMART" id="SM00386">
    <property type="entry name" value="HAT"/>
    <property type="match status" value="3"/>
</dbReference>
<sequence>MNSVVRSFAYDSIRIDNLQRHVGVDYIEDGHHHLDKSILREYGDCNAIPFHLQHRFTPSFIPLPALSSNYQVFSRLEIHEQLLKTCMAAVDAHPTDSKAWVRYVEAYESFAEEAETRKEKVSMLQMENELLGDALKRIPKNPQLVNAKVNVMMNLKSGEELNNELFDLLLQNLDDGDFIITYLKQALSQLTSYSFATSLRLFQDLLMKMNTYYLLPFSLPLTPSTLVRSGASELAIANYQRQQLAVIYLFCCIERVRGSFRRGLLLLQLLFEFNLNPPTITKSKSLQYKRQVFQPFFVAQANSLVGSDHYVSWRDWTNATLAKLGKAPQDSSDSRGSSDYSNGATEDAVMEELDAMGEGQLVLTEQPPLTPWPCHTPTQKEIEDAQTEGIGERVQEEGVMKNEDIQMVYSTVHGYRIPMPKKSSEKDYYAKILNSIRDIESDEVKQTKKQRVRVQRIASDDVFVNWLKDEDFDDITASLEDDENKHDFVYSDIQDFLINLTPALHQDLFLLLLEYLGVSLHTKWFPLFRRVREITMVNDDGCFPLLQPTTALLPALYLPALSVSPELQTDARRQHMVRNLFRWYAKHTPTPAATVLLAHSQVEALLAEHALNDRGTELALQAAKLCMQRSAQRNDLRFFLNYIDLNRRCGRREEAMRVIKGTLGLFGRLGAAAQRWKPCLVWRLVELKEEAASASVKVETNERTESIRVVSESSVQELVRTMCEWLNEGKQDAQQLDRKLVYLLTLEAEQLKATEFEEANEPFCVYGDLATLLLRLRYWQGGVTGLLQADALVFRLLQPAPDVLYPVTFLVEQLHARRLALLYQHCLLLPACNAHLRDASQPVVSLDSLLTAEVRASLLTPKAVLRREVVRALRDCPNSPVFMALLCKYDNENIFAGPLQQYLNAYVKGMESAFILPENKPSERMALFFVYLTTLILLRKQRCAEGGAECLPNTQFVRSLYDRLLRIPYLSSSIVLWRSYLYYEYYCGNYNNAKHVFYSAINKCPYSKVLWTDAIRVLRPLMKNEEIINVLSYSQSKDILINNDFTQE</sequence>
<dbReference type="GO" id="GO:0006396">
    <property type="term" value="P:RNA processing"/>
    <property type="evidence" value="ECO:0007669"/>
    <property type="project" value="InterPro"/>
</dbReference>
<gene>
    <name evidence="4" type="ORF">AV274_0894</name>
</gene>
<dbReference type="PANTHER" id="PTHR13471:SF0">
    <property type="entry name" value="NUCLEAR EXOSOME REGULATOR NRDE2"/>
    <property type="match status" value="1"/>
</dbReference>
<keyword evidence="3" id="KW-0539">Nucleus</keyword>
<comment type="similarity">
    <text evidence="2">Belongs to the NRDE2 family.</text>
</comment>
<dbReference type="InterPro" id="IPR003107">
    <property type="entry name" value="HAT"/>
</dbReference>
<name>A0A196SMD2_BLAHN</name>
<dbReference type="Pfam" id="PF08424">
    <property type="entry name" value="NRDE-2"/>
    <property type="match status" value="1"/>
</dbReference>
<evidence type="ECO:0000256" key="3">
    <source>
        <dbReference type="ARBA" id="ARBA00023242"/>
    </source>
</evidence>
<dbReference type="Gene3D" id="1.25.40.10">
    <property type="entry name" value="Tetratricopeptide repeat domain"/>
    <property type="match status" value="1"/>
</dbReference>
<dbReference type="PANTHER" id="PTHR13471">
    <property type="entry name" value="TETRATRICOPEPTIDE-LIKE HELICAL"/>
    <property type="match status" value="1"/>
</dbReference>
<evidence type="ECO:0000313" key="5">
    <source>
        <dbReference type="Proteomes" id="UP000078348"/>
    </source>
</evidence>
<proteinExistence type="inferred from homology"/>
<dbReference type="STRING" id="478820.A0A196SMD2"/>
<accession>A0A196SMD2</accession>